<organism evidence="2 3">
    <name type="scientific">Kaistia soli DSM 19436</name>
    <dbReference type="NCBI Taxonomy" id="1122133"/>
    <lineage>
        <taxon>Bacteria</taxon>
        <taxon>Pseudomonadati</taxon>
        <taxon>Pseudomonadota</taxon>
        <taxon>Alphaproteobacteria</taxon>
        <taxon>Hyphomicrobiales</taxon>
        <taxon>Kaistiaceae</taxon>
        <taxon>Kaistia</taxon>
    </lineage>
</organism>
<dbReference type="GO" id="GO:0022857">
    <property type="term" value="F:transmembrane transporter activity"/>
    <property type="evidence" value="ECO:0007669"/>
    <property type="project" value="InterPro"/>
</dbReference>
<feature type="transmembrane region" description="Helical" evidence="1">
    <location>
        <begin position="94"/>
        <end position="113"/>
    </location>
</feature>
<dbReference type="OrthoDB" id="9807111at2"/>
<name>A0A1M5L5H8_9HYPH</name>
<dbReference type="InterPro" id="IPR006726">
    <property type="entry name" value="PHBA_efflux_AaeB/fusaric-R"/>
</dbReference>
<dbReference type="AlphaFoldDB" id="A0A1M5L5H8"/>
<keyword evidence="1" id="KW-0812">Transmembrane</keyword>
<protein>
    <submittedName>
        <fullName evidence="2">Uncharacterized membrane protein YccC</fullName>
    </submittedName>
</protein>
<feature type="transmembrane region" description="Helical" evidence="1">
    <location>
        <begin position="150"/>
        <end position="169"/>
    </location>
</feature>
<evidence type="ECO:0000313" key="3">
    <source>
        <dbReference type="Proteomes" id="UP000184485"/>
    </source>
</evidence>
<reference evidence="2 3" key="1">
    <citation type="submission" date="2016-11" db="EMBL/GenBank/DDBJ databases">
        <authorList>
            <person name="Jaros S."/>
            <person name="Januszkiewicz K."/>
            <person name="Wedrychowicz H."/>
        </authorList>
    </citation>
    <scope>NUCLEOTIDE SEQUENCE [LARGE SCALE GENOMIC DNA]</scope>
    <source>
        <strain evidence="2 3">DSM 19436</strain>
    </source>
</reference>
<dbReference type="Pfam" id="PF04632">
    <property type="entry name" value="FUSC"/>
    <property type="match status" value="1"/>
</dbReference>
<feature type="transmembrane region" description="Helical" evidence="1">
    <location>
        <begin position="368"/>
        <end position="388"/>
    </location>
</feature>
<feature type="transmembrane region" description="Helical" evidence="1">
    <location>
        <begin position="12"/>
        <end position="36"/>
    </location>
</feature>
<feature type="transmembrane region" description="Helical" evidence="1">
    <location>
        <begin position="315"/>
        <end position="335"/>
    </location>
</feature>
<feature type="transmembrane region" description="Helical" evidence="1">
    <location>
        <begin position="120"/>
        <end position="138"/>
    </location>
</feature>
<dbReference type="STRING" id="1122133.SAMN02745157_4499"/>
<gene>
    <name evidence="2" type="ORF">SAMN02745157_4499</name>
</gene>
<keyword evidence="1" id="KW-1133">Transmembrane helix</keyword>
<accession>A0A1M5L5H8</accession>
<dbReference type="GO" id="GO:0005886">
    <property type="term" value="C:plasma membrane"/>
    <property type="evidence" value="ECO:0007669"/>
    <property type="project" value="InterPro"/>
</dbReference>
<dbReference type="Proteomes" id="UP000184485">
    <property type="component" value="Unassembled WGS sequence"/>
</dbReference>
<keyword evidence="3" id="KW-1185">Reference proteome</keyword>
<evidence type="ECO:0000256" key="1">
    <source>
        <dbReference type="SAM" id="Phobius"/>
    </source>
</evidence>
<evidence type="ECO:0000313" key="2">
    <source>
        <dbReference type="EMBL" id="SHG60210.1"/>
    </source>
</evidence>
<feature type="transmembrane region" description="Helical" evidence="1">
    <location>
        <begin position="394"/>
        <end position="412"/>
    </location>
</feature>
<feature type="transmembrane region" description="Helical" evidence="1">
    <location>
        <begin position="341"/>
        <end position="359"/>
    </location>
</feature>
<sequence>MTAAVGQRPLVLAGFPIAGWAFALRTWIALVLALYAAFRLELQSPATAALTVAVLAFPTRGQGMEKAAYRVAASIIGLTAAVGIIGIFHQTGGLLIAVLALWIGACVFVSCLLDGFRSYAAVLCIISVALVAIEPLDMPQSVFQLAHERGAAIVVGIIASTLVNDILFAPDHHPRIHQRLADLQHRVAAFGRAALQGISPGAGESAALLRDITGLRPDITGLALESSLGPRRSTAARTAMVDLVFTLAAARMLAVLTAGQGATRDPRAPAAGAIAWMTAELRRRQGDVAASLAALTASKLPQRGWRSPLYRSTRIAAANALRAIVYFSLSAAALALAGWDATSVSLAFVGILIGLSFMAPDPAGASKLALVAAPIGGLLAGILEFVVLDGVSDFPLLAIGLLPFVLVPTLLMTLPNLALASLGRSNLVFAIAIFSPANQQSYSPQTFLFSCLFLCLASLLLAICQKLLPPLEPARQRRILLGEAARDLDNRQASHRPHREEQMFRDAGRVSRIAATTGKDTAGQSDVEAALRMFDEAAILRLAGGALDMLPADTPHDQRRASAAAVAAANAGGMIAAADLLASRMPSTGAAALAAAGLALARLREPDTR</sequence>
<feature type="transmembrane region" description="Helical" evidence="1">
    <location>
        <begin position="447"/>
        <end position="468"/>
    </location>
</feature>
<feature type="transmembrane region" description="Helical" evidence="1">
    <location>
        <begin position="71"/>
        <end position="88"/>
    </location>
</feature>
<keyword evidence="1" id="KW-0472">Membrane</keyword>
<proteinExistence type="predicted"/>
<dbReference type="EMBL" id="FQUP01000006">
    <property type="protein sequence ID" value="SHG60210.1"/>
    <property type="molecule type" value="Genomic_DNA"/>
</dbReference>
<dbReference type="RefSeq" id="WP_073057683.1">
    <property type="nucleotide sequence ID" value="NZ_FQUP01000006.1"/>
</dbReference>